<keyword evidence="2" id="KW-1185">Reference proteome</keyword>
<evidence type="ECO:0008006" key="3">
    <source>
        <dbReference type="Google" id="ProtNLM"/>
    </source>
</evidence>
<dbReference type="Proteomes" id="UP000575985">
    <property type="component" value="Unassembled WGS sequence"/>
</dbReference>
<gene>
    <name evidence="1" type="ORF">HNR12_001097</name>
</gene>
<comment type="caution">
    <text evidence="1">The sequence shown here is derived from an EMBL/GenBank/DDBJ whole genome shotgun (WGS) entry which is preliminary data.</text>
</comment>
<dbReference type="InterPro" id="IPR008930">
    <property type="entry name" value="Terpenoid_cyclase/PrenylTrfase"/>
</dbReference>
<dbReference type="RefSeq" id="WP_179766456.1">
    <property type="nucleotide sequence ID" value="NZ_JACCFO010000001.1"/>
</dbReference>
<protein>
    <recommendedName>
        <fullName evidence="3">Prenyltransferase</fullName>
    </recommendedName>
</protein>
<proteinExistence type="predicted"/>
<organism evidence="1 2">
    <name type="scientific">Streptomonospora nanhaiensis</name>
    <dbReference type="NCBI Taxonomy" id="1323731"/>
    <lineage>
        <taxon>Bacteria</taxon>
        <taxon>Bacillati</taxon>
        <taxon>Actinomycetota</taxon>
        <taxon>Actinomycetes</taxon>
        <taxon>Streptosporangiales</taxon>
        <taxon>Nocardiopsidaceae</taxon>
        <taxon>Streptomonospora</taxon>
    </lineage>
</organism>
<dbReference type="EMBL" id="JACCFO010000001">
    <property type="protein sequence ID" value="NYI94820.1"/>
    <property type="molecule type" value="Genomic_DNA"/>
</dbReference>
<evidence type="ECO:0000313" key="2">
    <source>
        <dbReference type="Proteomes" id="UP000575985"/>
    </source>
</evidence>
<name>A0A853BIH4_9ACTN</name>
<sequence length="309" mass="32848">MSTTIDIAAATAFMTAHARVLDRRRFALHQGRTDAEGVLAALEGYRNADGGYGWALEPDLRCERSQPVAALHAFEVFEECAVPTARARELCDWLEAATLPDGGLPFALPFDGPDAAGSAPFWVEADPSASSLHMTAELAGAAHRVARHDPGVRDHPWLARATEFCRRRIAALEGAPPAIEFRFVLDLLDTVHDTHPWAPAELARLAAFLPRGGDGAMAVEGGAPGEAMRPLDVAPRPGRPLRSFVDPRALAADLDRLAAGQCEDGGWTVDWAPRSPAGALEWRGHATVRAVALLTAHGRLPGPGAGGTH</sequence>
<evidence type="ECO:0000313" key="1">
    <source>
        <dbReference type="EMBL" id="NYI94820.1"/>
    </source>
</evidence>
<dbReference type="SUPFAM" id="SSF48239">
    <property type="entry name" value="Terpenoid cyclases/Protein prenyltransferases"/>
    <property type="match status" value="1"/>
</dbReference>
<reference evidence="1 2" key="1">
    <citation type="submission" date="2020-07" db="EMBL/GenBank/DDBJ databases">
        <title>Sequencing the genomes of 1000 actinobacteria strains.</title>
        <authorList>
            <person name="Klenk H.-P."/>
        </authorList>
    </citation>
    <scope>NUCLEOTIDE SEQUENCE [LARGE SCALE GENOMIC DNA]</scope>
    <source>
        <strain evidence="1 2">DSM 45927</strain>
    </source>
</reference>
<dbReference type="AlphaFoldDB" id="A0A853BIH4"/>
<accession>A0A853BIH4</accession>